<feature type="compositionally biased region" description="Low complexity" evidence="1">
    <location>
        <begin position="3485"/>
        <end position="3494"/>
    </location>
</feature>
<feature type="compositionally biased region" description="Low complexity" evidence="1">
    <location>
        <begin position="673"/>
        <end position="684"/>
    </location>
</feature>
<reference evidence="3 4" key="4">
    <citation type="journal article" date="2020" name="Sci. Rep.">
        <title>beta-carboline chemical signals induce reveromycin production through a LuxR family regulator in Streptomyces sp. SN-593.</title>
        <authorList>
            <person name="Panthee S."/>
            <person name="Kito N."/>
            <person name="Hayashi T."/>
            <person name="Shimizu T."/>
            <person name="Ishikawa J."/>
            <person name="Hamamoto H."/>
            <person name="Osada H."/>
            <person name="Takahashi S."/>
        </authorList>
    </citation>
    <scope>NUCLEOTIDE SEQUENCE [LARGE SCALE GENOMIC DNA]</scope>
    <source>
        <strain evidence="3 4">SN-593</strain>
    </source>
</reference>
<feature type="compositionally biased region" description="Low complexity" evidence="1">
    <location>
        <begin position="1022"/>
        <end position="1032"/>
    </location>
</feature>
<name>A0A7U3UQI4_9ACTN</name>
<feature type="region of interest" description="Disordered" evidence="1">
    <location>
        <begin position="2696"/>
        <end position="2756"/>
    </location>
</feature>
<feature type="region of interest" description="Disordered" evidence="1">
    <location>
        <begin position="1019"/>
        <end position="1351"/>
    </location>
</feature>
<feature type="region of interest" description="Disordered" evidence="1">
    <location>
        <begin position="1541"/>
        <end position="1568"/>
    </location>
</feature>
<feature type="compositionally biased region" description="Low complexity" evidence="1">
    <location>
        <begin position="2989"/>
        <end position="3006"/>
    </location>
</feature>
<feature type="region of interest" description="Disordered" evidence="1">
    <location>
        <begin position="3734"/>
        <end position="3786"/>
    </location>
</feature>
<dbReference type="Pfam" id="PF25547">
    <property type="entry name" value="WXG100_2"/>
    <property type="match status" value="1"/>
</dbReference>
<feature type="compositionally biased region" description="Basic and acidic residues" evidence="1">
    <location>
        <begin position="1553"/>
        <end position="1567"/>
    </location>
</feature>
<evidence type="ECO:0000256" key="1">
    <source>
        <dbReference type="SAM" id="MobiDB-lite"/>
    </source>
</evidence>
<gene>
    <name evidence="3" type="ORF">RVR_2429</name>
</gene>
<reference evidence="3 4" key="1">
    <citation type="journal article" date="2010" name="J. Bacteriol.">
        <title>Biochemical characterization of a novel indole prenyltransferase from Streptomyces sp. SN-593.</title>
        <authorList>
            <person name="Takahashi S."/>
            <person name="Takagi H."/>
            <person name="Toyoda A."/>
            <person name="Uramoto M."/>
            <person name="Nogawa T."/>
            <person name="Ueki M."/>
            <person name="Sakaki Y."/>
            <person name="Osada H."/>
        </authorList>
    </citation>
    <scope>NUCLEOTIDE SEQUENCE [LARGE SCALE GENOMIC DNA]</scope>
    <source>
        <strain evidence="3 4">SN-593</strain>
    </source>
</reference>
<sequence length="3786" mass="395602">MTIRLPPELDWVARLAVGQGFPKGDEDRLEELGGAWRLAASELRGLVGEIDPATAGVLGAVGGAVAQEFEEFRRQLSVVVPNIAESAAGLGELTRQTAVQLEYAKLSLLIQLVWLASTLVELFAVGLPELESAVVAGVQVVCRRVLAGLVRNVAMGAGFMVGTDVAVQVVQFLKGDRTSWSWGNTVQALEGGVIGGALAGALTEVGRLVAPKFVGGLVGQMGVGALTGLGTTLALDGINGVHGDALSDGLAVGSGALGGLHGGRRGGGETGAKVDVPVFDLPEGVDFGGGFGGVGDGSFGSDVRVDPFEAVDGQWVRGQWDGDGDGLVSGLGEVVSGPDAEVFRGWADGSGDLSSGVRARAVAVVAARNAAVHEVSGAGARDVEGGGRAEALRRDLDRQAVVEQVVLYAQQRFDVAYTAWATGTRSPGTAHTTEAEGTDGPAHVATVPGAAVRVHRAVWQAVESSVRASADRLPVSALDAPTEQVLARADRFFGASEPAVHLLLDRAAVEDARQVDAVRTFEQTVPKAAPGTQPLGSDGRLSATGREQLRQDWVRQTTADHRTVFGDLTATGRTTGVDTVAAAGAPHPTAETVPTVSTGATADGSRAAATDTAGTVDAGRTGADAVGTTGAPAPVAPSAVITATTPIGTDGPTATEGSPVPGGHGADTPPLMATGGSAVGTATGHLDSSAPTGGGPGTPRNSDAIGPRAPERRWQDLLATRTESLPHQVHVSLAREAAARQAVDGVREAAAGSWRSALPDLGTRFRDTFDLDRRGVTVEAQQAAALSVARTANSHIDGLVSRGPYPPGDAVPQPRDVAAAVITPHAVGRHTALAVARAGALDDAAREARSFAQQQPHSSPESVRQAVETHTQRVSALFDRVFPTQRPDTETGVVLPSRPAADHDLASRQTGNMTESLDRATGTWIGERAALSAQLSGGDNGSAGVVRTETGGVGAGGYPGASREVVGSVTHEVNRALRGLGAPHRLSDGEVRGRLEGLPSHIARLQQRAVGEWIAGTVVNDGRPLGLPGGAPRPREDTGAEPYPTRGESTGAGRSAPALATRVATTSTDATGGRGAADSAQDRHGEQSALTTPSPRPISDAPSPFPRPPGTHYFGGEHDPSPVPQDTDSPAAIQLGEPRPPGPRTASLMGILNPNPHTHAPETPVPERRTGPETLAAEAPAAGRPVPETATGEPEDGGRGGGTAGMRTDGAPVGMAPARNADHPPVKTAEPGRSSESGPNAKPDLSAHVETATASHPVTKPEPSGGRDPDPAAPLKTSRGKDRAVEEAESGKPLSEEPDKGSAAGTSGRVEPSHDGGLTAEEPAKEPPSDEEAAEAARSRPWARPIGVPRAGLPHIPAVVEALRTWAGELGLTVPEGDWDRLPQRLLSNYSFLVAERGDRPEGLLVPLGPAEALIGLDPSDPTLAHGSDPADGGRLPTIKEKPEEEDIPLAESSAAGASRGLKGGKDIGDDTVTEEDDGALVKADPFHATASVNSSFATGGHTQARSSGTSATRTGAAMTYGIGVPGVAHLVSVGASVSGTANASSRSQTHLADSERGHVEDNRDPRGPLLLSYKANWHVRMRPVGRDPKWPAARPVDESAEQSLLLYVARPYLDPAADHLVVATGPEVRRDGLPSHYFASGMTGLPRLLDEIDRVLGDNGLHLSDDPRTRSELVHRLWNLQTFLDNAVNHPHGYTFRLHDRYGRVVATVNVHSARRNQGFEQPVGADSDTAHLENVRTAIDGISGGHTLSQSSTLTPVIAEIDLLPNPTGHPDMGLGFNASLSASWNTSESIGATRTGLWVMVPRFSGVTSAYVSEFTHHANITLRHGGEDEIRTTHDVDGAALVRMPRQEAFRHGYPVDRDALNDPPHTSAEEAVGETKTVGATRTGDATKGPDKGAVEEHDPGRGSSAARGEEAPTGSHTAMPPALHTADTANVGHDGAGVKRDEPPAPEAVAYSPDALKDAPTAEQRAPRPLPGHLAHPTDYSGIGMGLVEVHEGTAQRLYDGIAAQLNEHGFLLPDKDNPISVTWWEHGASMDSRIDNEDQLRKFLEDGLASHHDRIHQDGLPLVLHRSRGFGGVTFDVDAARITISAKRAVPTEYMHTASDHHLVNLAMGMDSASMGVGGSRNLSASVRAKAVAQQLLGGAEGFGVNYGRGASDSVFYMNNRPELLEYGSGDFLQVKVTSDYTAKIQFQHSGLSGRVLRGRRDPVPLVFPNEPVIARVLPLGDGSQGFAAGRGPTPPRVLDHAVIFHLDGTGFRSTLSQLMGQGMDGPQGPAARTLDSMAASLRAHLKESAFGALITDQVFDHGLWRDTHLAVNVEANLGSSDFMGATDNPFVQGIIKLWLAQSTTTTTNSRGLSWTQADVTAGGPSASGAVNVSGGADASRHWQFNRSESLGVAGAKELIALSFSRVYLYRTRADFAINVLREKHGKFAIRSRLATSGQIANREVHYLLPEPEALLHYADGVLPVSDQQLTSVMRRWSKTGAEPEPELKLHPNTMAGVLARWRQTPGGAAPALEAARELQNRHDDGEDVVWDPAVRDHFHEVFGDEDLHLDERRNPLASLRLPEYLTRQDPGGAILGHSNVLSIDHENGRSTADLFREAVERAAPGLLTHKPELWTESGRHIGRLQGSLDTIVGLFGRGREDAAYEDMLSANGLEFYLTNQVGWFLSDGVRVTIRAELHDDATVVGERPDAGLENYSHHYTNTSKGTSRDDGQTFTPAKASASHGHGGGGGSAPLSSGSHRGTSHSEAGVQEQTVYSWDGLYGVNVSHRFVVEAVRLDMPHRPLNELGVNIFRKLANLGALQQVTVNGVTRLQLPRGLVEARPHTEPVPADPLRDLRLLPRLPGDAYVVGVTADRVLPATRRMLVQAFGPSADPSRYRDSPSLSVLFSRTHLSNLIGRMGPEDRVQISHHLFQPGSSPLGLKLYVRSSAYDMRVLNDLPGTGTGRYNKHQSGTTASASYDRWQPNLAASGSGSGPFAHHPADSASASSSANRSTSESLADAGTNNYRREQHAKQQGDTQLVRMRVRLRVEAEGYRMHTFREPEHVSDYVSEPINGEMYAELSRDEVAQVRARLTAALPDGSRELAAWRQARASQPTDLAPLLAQAAGLRGADASRADLAVGNTLQDRTPAGAHGLSLTVNTDQLALEAHRLTLTWAEQTLEAGHAAVRTTDAAAPPPEALNRFQRYRTNLPRVAANGSFALRRQAIHDIVATVGAYHMERPDNPLREPVAPPPSVSFVDIHPLALARDMAHHLDAYVRYVPHAAAGGEEAVQERWIAPDGTVGELPFAPAPVSAPAPAPAAVRTPAVVPALAPAAEVKPLVKNVTSPIGVSGAASSTASIPEALTVGKPASGFTKPASALPGESGSSEAAPASPVKPGTSAPARSERGEGAAGEGGTEERELSAPPLKGLQEATGSTAGQELSVPPAKSSEEGAVPTGDRPTRSPAPAVPYGVPGAPEEASTPETVPTVTSASREDAASASGSEASATVTGPLDRAVVSRSTPSDQSLAVGTVGVPAPAAGATPALRYGELAAVEPSRPPQTPGYLRATGDGSSRYQQLNADQSVEFLRRADMMAPGEPEPVDPWTLETLPGLGSMQTPQGRVPLMTHAVVLGGPSGAVPTGPRLDRLADLARSTGNPVVVWTDVPRAAVDVALFREDPVAAGVPAPVRDLVEWAGENNVLLVNADEIFHAGQPMPDAPSIWELRAQGGAGPLGDAEARMAEAITDAFGGPRAPVGSAPPGGQRDGEPLGASTVGDVAPAQSAQASESTVAARVGAARG</sequence>
<feature type="region of interest" description="Disordered" evidence="1">
    <location>
        <begin position="587"/>
        <end position="612"/>
    </location>
</feature>
<dbReference type="InterPro" id="IPR057746">
    <property type="entry name" value="CpnT-like_N"/>
</dbReference>
<feature type="region of interest" description="Disordered" evidence="1">
    <location>
        <begin position="1859"/>
        <end position="1956"/>
    </location>
</feature>
<feature type="compositionally biased region" description="Polar residues" evidence="1">
    <location>
        <begin position="1541"/>
        <end position="1552"/>
    </location>
</feature>
<dbReference type="KEGG" id="arev:RVR_2429"/>
<reference evidence="3 4" key="2">
    <citation type="journal article" date="2011" name="J. Antibiot.">
        <title>Furaquinocins I and J: novel polyketide isoprenoid hybrid compounds from Streptomyces reveromyceticus SN-593.</title>
        <authorList>
            <person name="Panthee S."/>
            <person name="Takahashi S."/>
            <person name="Takagi H."/>
            <person name="Nogawa T."/>
            <person name="Oowada E."/>
            <person name="Uramoto M."/>
            <person name="Osada H."/>
        </authorList>
    </citation>
    <scope>NUCLEOTIDE SEQUENCE [LARGE SCALE GENOMIC DNA]</scope>
    <source>
        <strain evidence="3 4">SN-593</strain>
    </source>
</reference>
<dbReference type="Proteomes" id="UP000595703">
    <property type="component" value="Chromosome"/>
</dbReference>
<feature type="compositionally biased region" description="Low complexity" evidence="1">
    <location>
        <begin position="3452"/>
        <end position="3464"/>
    </location>
</feature>
<organism evidence="3 4">
    <name type="scientific">Actinacidiphila reveromycinica</name>
    <dbReference type="NCBI Taxonomy" id="659352"/>
    <lineage>
        <taxon>Bacteria</taxon>
        <taxon>Bacillati</taxon>
        <taxon>Actinomycetota</taxon>
        <taxon>Actinomycetes</taxon>
        <taxon>Kitasatosporales</taxon>
        <taxon>Streptomycetaceae</taxon>
        <taxon>Actinacidiphila</taxon>
    </lineage>
</organism>
<reference evidence="3 4" key="3">
    <citation type="journal article" date="2011" name="Nat. Chem. Biol.">
        <title>Reveromycin A biosynthesis uses RevG and RevJ for stereospecific spiroacetal formation.</title>
        <authorList>
            <person name="Takahashi S."/>
            <person name="Toyoda A."/>
            <person name="Sekiyama Y."/>
            <person name="Takagi H."/>
            <person name="Nogawa T."/>
            <person name="Uramoto M."/>
            <person name="Suzuki R."/>
            <person name="Koshino H."/>
            <person name="Kumano T."/>
            <person name="Panthee S."/>
            <person name="Dairi T."/>
            <person name="Ishikawa J."/>
            <person name="Ikeda H."/>
            <person name="Sakaki Y."/>
            <person name="Osada H."/>
        </authorList>
    </citation>
    <scope>NUCLEOTIDE SEQUENCE [LARGE SCALE GENOMIC DNA]</scope>
    <source>
        <strain evidence="3 4">SN-593</strain>
    </source>
</reference>
<protein>
    <recommendedName>
        <fullName evidence="2">Outer membrane channel protein CpnT-like N-terminal domain-containing protein</fullName>
    </recommendedName>
</protein>
<feature type="region of interest" description="Disordered" evidence="1">
    <location>
        <begin position="1419"/>
        <end position="1473"/>
    </location>
</feature>
<feature type="region of interest" description="Disordered" evidence="1">
    <location>
        <begin position="1493"/>
        <end position="1513"/>
    </location>
</feature>
<feature type="compositionally biased region" description="Basic and acidic residues" evidence="1">
    <location>
        <begin position="1279"/>
        <end position="1300"/>
    </location>
</feature>
<feature type="compositionally biased region" description="Basic and acidic residues" evidence="1">
    <location>
        <begin position="1893"/>
        <end position="1906"/>
    </location>
</feature>
<accession>A0A7U3UQI4</accession>
<feature type="compositionally biased region" description="Low complexity" evidence="1">
    <location>
        <begin position="3368"/>
        <end position="3380"/>
    </location>
</feature>
<evidence type="ECO:0000313" key="4">
    <source>
        <dbReference type="Proteomes" id="UP000595703"/>
    </source>
</evidence>
<evidence type="ECO:0000313" key="3">
    <source>
        <dbReference type="EMBL" id="BBA96911.1"/>
    </source>
</evidence>
<proteinExistence type="predicted"/>
<keyword evidence="4" id="KW-1185">Reference proteome</keyword>
<feature type="domain" description="Outer membrane channel protein CpnT-like N-terminal" evidence="2">
    <location>
        <begin position="10"/>
        <end position="127"/>
    </location>
</feature>
<feature type="region of interest" description="Disordered" evidence="1">
    <location>
        <begin position="2946"/>
        <end position="3006"/>
    </location>
</feature>
<evidence type="ECO:0000259" key="2">
    <source>
        <dbReference type="Pfam" id="PF25547"/>
    </source>
</evidence>
<feature type="region of interest" description="Disordered" evidence="1">
    <location>
        <begin position="3355"/>
        <end position="3516"/>
    </location>
</feature>
<dbReference type="EMBL" id="AP018365">
    <property type="protein sequence ID" value="BBA96911.1"/>
    <property type="molecule type" value="Genomic_DNA"/>
</dbReference>
<feature type="region of interest" description="Disordered" evidence="1">
    <location>
        <begin position="647"/>
        <end position="708"/>
    </location>
</feature>